<dbReference type="Pfam" id="PF12937">
    <property type="entry name" value="F-box-like"/>
    <property type="match status" value="1"/>
</dbReference>
<evidence type="ECO:0000313" key="4">
    <source>
        <dbReference type="Proteomes" id="UP000095023"/>
    </source>
</evidence>
<sequence>MPDKKYTRVERSRDRKVRRRNEEARKSRIKDVYGVEPTEFDLESIEEGIDAIAETLPQPTPTPKWEPVYNYRLPNEIVCMIANYSEADLVNLLLVCKQFYYVLRPRLYEKVYLTPRRYNNFYRSISENEQLRPFVSNLQLQGMLQQGKSSTNARILTYCGPHNLTSLILPPTKVGLVVQSALIKCTSLVRLDMSYVSGVNPIDSAFLFKSLANLRRLEVLKLPYCPTPKNPEEVSSKIVALDYDPWPRLNTLHINGWFPKLSESMQTTMSRPQGLTEVMFQNSTMTPDEIKWFLNTFAPHAAQLTLTSSMHNVEDDFADFILDAYPDLRRLVIPVEHISANLFSNLHKPHNLQLLKLTSENTFHRVGKITEEMVYNAMLTVLPCLNTIIVEHPVGWTEANDSLIDVALLLEERDGGFFID</sequence>
<dbReference type="Gene3D" id="3.80.10.10">
    <property type="entry name" value="Ribonuclease Inhibitor"/>
    <property type="match status" value="1"/>
</dbReference>
<dbReference type="OrthoDB" id="2125396at2759"/>
<evidence type="ECO:0000313" key="3">
    <source>
        <dbReference type="EMBL" id="ODV89924.1"/>
    </source>
</evidence>
<proteinExistence type="predicted"/>
<accession>A0A1E4TDU6</accession>
<dbReference type="Proteomes" id="UP000095023">
    <property type="component" value="Unassembled WGS sequence"/>
</dbReference>
<feature type="domain" description="F-box" evidence="2">
    <location>
        <begin position="72"/>
        <end position="113"/>
    </location>
</feature>
<dbReference type="CDD" id="cd09917">
    <property type="entry name" value="F-box_SF"/>
    <property type="match status" value="1"/>
</dbReference>
<dbReference type="InterPro" id="IPR032675">
    <property type="entry name" value="LRR_dom_sf"/>
</dbReference>
<keyword evidence="4" id="KW-1185">Reference proteome</keyword>
<dbReference type="EMBL" id="KV453842">
    <property type="protein sequence ID" value="ODV89924.1"/>
    <property type="molecule type" value="Genomic_DNA"/>
</dbReference>
<evidence type="ECO:0000256" key="1">
    <source>
        <dbReference type="SAM" id="MobiDB-lite"/>
    </source>
</evidence>
<gene>
    <name evidence="3" type="ORF">CANCADRAFT_1657</name>
</gene>
<protein>
    <recommendedName>
        <fullName evidence="2">F-box domain-containing protein</fullName>
    </recommendedName>
</protein>
<dbReference type="AlphaFoldDB" id="A0A1E4TDU6"/>
<dbReference type="InterPro" id="IPR001810">
    <property type="entry name" value="F-box_dom"/>
</dbReference>
<feature type="region of interest" description="Disordered" evidence="1">
    <location>
        <begin position="1"/>
        <end position="25"/>
    </location>
</feature>
<name>A0A1E4TDU6_9ASCO</name>
<organism evidence="3 4">
    <name type="scientific">Tortispora caseinolytica NRRL Y-17796</name>
    <dbReference type="NCBI Taxonomy" id="767744"/>
    <lineage>
        <taxon>Eukaryota</taxon>
        <taxon>Fungi</taxon>
        <taxon>Dikarya</taxon>
        <taxon>Ascomycota</taxon>
        <taxon>Saccharomycotina</taxon>
        <taxon>Trigonopsidomycetes</taxon>
        <taxon>Trigonopsidales</taxon>
        <taxon>Trigonopsidaceae</taxon>
        <taxon>Tortispora</taxon>
    </lineage>
</organism>
<reference evidence="4" key="1">
    <citation type="submission" date="2016-02" db="EMBL/GenBank/DDBJ databases">
        <title>Comparative genomics of biotechnologically important yeasts.</title>
        <authorList>
            <consortium name="DOE Joint Genome Institute"/>
            <person name="Riley R."/>
            <person name="Haridas S."/>
            <person name="Wolfe K.H."/>
            <person name="Lopes M.R."/>
            <person name="Hittinger C.T."/>
            <person name="Goker M."/>
            <person name="Salamov A."/>
            <person name="Wisecaver J."/>
            <person name="Long T.M."/>
            <person name="Aerts A.L."/>
            <person name="Barry K."/>
            <person name="Choi C."/>
            <person name="Clum A."/>
            <person name="Coughlan A.Y."/>
            <person name="Deshpande S."/>
            <person name="Douglass A.P."/>
            <person name="Hanson S.J."/>
            <person name="Klenk H.-P."/>
            <person name="Labutti K."/>
            <person name="Lapidus A."/>
            <person name="Lindquist E."/>
            <person name="Lipzen A."/>
            <person name="Meier-Kolthoff J.P."/>
            <person name="Ohm R.A."/>
            <person name="Otillar R.P."/>
            <person name="Pangilinan J."/>
            <person name="Peng Y."/>
            <person name="Rokas A."/>
            <person name="Rosa C.A."/>
            <person name="Scheuner C."/>
            <person name="Sibirny A.A."/>
            <person name="Slot J.C."/>
            <person name="Stielow J.B."/>
            <person name="Sun H."/>
            <person name="Kurtzman C.P."/>
            <person name="Blackwell M."/>
            <person name="Jeffries T.W."/>
            <person name="Grigoriev I.V."/>
        </authorList>
    </citation>
    <scope>NUCLEOTIDE SEQUENCE [LARGE SCALE GENOMIC DNA]</scope>
    <source>
        <strain evidence="4">NRRL Y-17796</strain>
    </source>
</reference>
<dbReference type="SUPFAM" id="SSF52047">
    <property type="entry name" value="RNI-like"/>
    <property type="match status" value="1"/>
</dbReference>
<feature type="compositionally biased region" description="Basic and acidic residues" evidence="1">
    <location>
        <begin position="1"/>
        <end position="13"/>
    </location>
</feature>
<evidence type="ECO:0000259" key="2">
    <source>
        <dbReference type="Pfam" id="PF12937"/>
    </source>
</evidence>